<comment type="similarity">
    <text evidence="2 8">Belongs to the major facilitator superfamily. Bcr/CmlA family.</text>
</comment>
<dbReference type="InterPro" id="IPR004812">
    <property type="entry name" value="Efflux_drug-R_Bcr/CmlA"/>
</dbReference>
<feature type="transmembrane region" description="Helical" evidence="8">
    <location>
        <begin position="307"/>
        <end position="332"/>
    </location>
</feature>
<dbReference type="Proteomes" id="UP000064514">
    <property type="component" value="Unassembled WGS sequence"/>
</dbReference>
<dbReference type="PROSITE" id="PS50850">
    <property type="entry name" value="MFS"/>
    <property type="match status" value="1"/>
</dbReference>
<reference evidence="10" key="1">
    <citation type="journal article" date="2015" name="BMC Genomics">
        <title>Comparative genomics of Fructobacillus spp. and Leuconostoc spp. reveals niche-specific evolution of Fructobacillus spp.</title>
        <authorList>
            <person name="Endo A."/>
            <person name="Tanizawa Y."/>
            <person name="Tanaka N."/>
            <person name="Maeno S."/>
            <person name="Kumar H."/>
            <person name="Shiwa Y."/>
            <person name="Okada S."/>
            <person name="Yoshikawa H."/>
            <person name="Dicks L."/>
            <person name="Nakagawa J."/>
            <person name="Arita M."/>
        </authorList>
    </citation>
    <scope>NUCLEOTIDE SEQUENCE [LARGE SCALE GENOMIC DNA]</scope>
    <source>
        <strain evidence="10">F214-1</strain>
    </source>
</reference>
<dbReference type="PANTHER" id="PTHR23502:SF132">
    <property type="entry name" value="POLYAMINE TRANSPORTER 2-RELATED"/>
    <property type="match status" value="1"/>
</dbReference>
<evidence type="ECO:0000256" key="1">
    <source>
        <dbReference type="ARBA" id="ARBA00004651"/>
    </source>
</evidence>
<protein>
    <recommendedName>
        <fullName evidence="8">Bcr/CflA family efflux transporter</fullName>
    </recommendedName>
</protein>
<evidence type="ECO:0000256" key="8">
    <source>
        <dbReference type="RuleBase" id="RU365088"/>
    </source>
</evidence>
<comment type="subcellular location">
    <subcellularLocation>
        <location evidence="1 8">Cell membrane</location>
        <topology evidence="1 8">Multi-pass membrane protein</topology>
    </subcellularLocation>
</comment>
<evidence type="ECO:0000256" key="2">
    <source>
        <dbReference type="ARBA" id="ARBA00006236"/>
    </source>
</evidence>
<feature type="transmembrane region" description="Helical" evidence="8">
    <location>
        <begin position="368"/>
        <end position="388"/>
    </location>
</feature>
<feature type="transmembrane region" description="Helical" evidence="8">
    <location>
        <begin position="133"/>
        <end position="151"/>
    </location>
</feature>
<dbReference type="CDD" id="cd17320">
    <property type="entry name" value="MFS_MdfA_MDR_like"/>
    <property type="match status" value="1"/>
</dbReference>
<feature type="transmembrane region" description="Helical" evidence="8">
    <location>
        <begin position="339"/>
        <end position="362"/>
    </location>
</feature>
<dbReference type="SUPFAM" id="SSF103473">
    <property type="entry name" value="MFS general substrate transporter"/>
    <property type="match status" value="1"/>
</dbReference>
<dbReference type="NCBIfam" id="TIGR00710">
    <property type="entry name" value="efflux_Bcr_CflA"/>
    <property type="match status" value="1"/>
</dbReference>
<feature type="transmembrane region" description="Helical" evidence="8">
    <location>
        <begin position="246"/>
        <end position="265"/>
    </location>
</feature>
<feature type="transmembrane region" description="Helical" evidence="8">
    <location>
        <begin position="277"/>
        <end position="295"/>
    </location>
</feature>
<keyword evidence="3 8" id="KW-0813">Transport</keyword>
<dbReference type="STRING" id="709323.GCA_001047135_01529"/>
<feature type="transmembrane region" description="Helical" evidence="8">
    <location>
        <begin position="163"/>
        <end position="182"/>
    </location>
</feature>
<feature type="transmembrane region" description="Helical" evidence="8">
    <location>
        <begin position="100"/>
        <end position="121"/>
    </location>
</feature>
<dbReference type="EMBL" id="DF968091">
    <property type="protein sequence ID" value="GAP04960.1"/>
    <property type="molecule type" value="Genomic_DNA"/>
</dbReference>
<feature type="transmembrane region" description="Helical" evidence="8">
    <location>
        <begin position="210"/>
        <end position="231"/>
    </location>
</feature>
<evidence type="ECO:0000256" key="5">
    <source>
        <dbReference type="ARBA" id="ARBA00022692"/>
    </source>
</evidence>
<name>A0A3F3HDL5_9LACO</name>
<dbReference type="InterPro" id="IPR020846">
    <property type="entry name" value="MFS_dom"/>
</dbReference>
<keyword evidence="6 8" id="KW-1133">Transmembrane helix</keyword>
<proteinExistence type="inferred from homology"/>
<dbReference type="InterPro" id="IPR011701">
    <property type="entry name" value="MFS"/>
</dbReference>
<gene>
    <name evidence="10" type="ORF">FTRO_0140050</name>
</gene>
<dbReference type="PANTHER" id="PTHR23502">
    <property type="entry name" value="MAJOR FACILITATOR SUPERFAMILY"/>
    <property type="match status" value="1"/>
</dbReference>
<dbReference type="Pfam" id="PF07690">
    <property type="entry name" value="MFS_1"/>
    <property type="match status" value="1"/>
</dbReference>
<feature type="domain" description="Major facilitator superfamily (MFS) profile" evidence="9">
    <location>
        <begin position="1"/>
        <end position="394"/>
    </location>
</feature>
<keyword evidence="7 8" id="KW-0472">Membrane</keyword>
<evidence type="ECO:0000256" key="7">
    <source>
        <dbReference type="ARBA" id="ARBA00023136"/>
    </source>
</evidence>
<dbReference type="GO" id="GO:0042910">
    <property type="term" value="F:xenobiotic transmembrane transporter activity"/>
    <property type="evidence" value="ECO:0007669"/>
    <property type="project" value="InterPro"/>
</dbReference>
<evidence type="ECO:0000256" key="4">
    <source>
        <dbReference type="ARBA" id="ARBA00022475"/>
    </source>
</evidence>
<evidence type="ECO:0000259" key="9">
    <source>
        <dbReference type="PROSITE" id="PS50850"/>
    </source>
</evidence>
<feature type="transmembrane region" description="Helical" evidence="8">
    <location>
        <begin position="74"/>
        <end position="94"/>
    </location>
</feature>
<evidence type="ECO:0000313" key="10">
    <source>
        <dbReference type="EMBL" id="GAP04960.1"/>
    </source>
</evidence>
<evidence type="ECO:0000256" key="6">
    <source>
        <dbReference type="ARBA" id="ARBA00022989"/>
    </source>
</evidence>
<sequence>MAYQKEKSSVKLLLLLGSLMAFTSLSTDVFLPAMPEISHDLSGHAPLLITSFLIGFAVAQLFWGPISDKYGRKIPLLTGIFLFIIGSIGCALADDMFVMIIFRIIQAVGACTGPMIARAIVRDLYSGIKAARVFNVLMIIMSVAPIVGPLIGGQLLSFFSWRAIFTFMAIVGLALFISTLFLKETLSKSNRRNDFSGIFKSYFGILKNKMFMLSALVVSSFYLAIYAFISASPSVYIEHFNVDSRYYGFLFGINVLGLTIVSVFNRRLIDRFPLFRLVRTTILISFLISLVMLIMNSLNDKSLLSVAVPIFIIFSSNGIIASATNAIALSYVSSNSVGIASALLGSFQYGSGIISSLLLSIWNSNHPIPMTWITFSGLFLASIFAIQLSRQLASDNKE</sequence>
<dbReference type="RefSeq" id="WP_148666533.1">
    <property type="nucleotide sequence ID" value="NZ_DF968091.1"/>
</dbReference>
<keyword evidence="5 8" id="KW-0812">Transmembrane</keyword>
<dbReference type="InterPro" id="IPR036259">
    <property type="entry name" value="MFS_trans_sf"/>
</dbReference>
<dbReference type="Gene3D" id="1.20.1720.10">
    <property type="entry name" value="Multidrug resistance protein D"/>
    <property type="match status" value="1"/>
</dbReference>
<accession>A0A3F3HDL5</accession>
<feature type="transmembrane region" description="Helical" evidence="8">
    <location>
        <begin position="43"/>
        <end position="62"/>
    </location>
</feature>
<evidence type="ECO:0000256" key="3">
    <source>
        <dbReference type="ARBA" id="ARBA00022448"/>
    </source>
</evidence>
<dbReference type="GO" id="GO:1990961">
    <property type="term" value="P:xenobiotic detoxification by transmembrane export across the plasma membrane"/>
    <property type="evidence" value="ECO:0007669"/>
    <property type="project" value="InterPro"/>
</dbReference>
<dbReference type="GO" id="GO:0005886">
    <property type="term" value="C:plasma membrane"/>
    <property type="evidence" value="ECO:0007669"/>
    <property type="project" value="UniProtKB-SubCell"/>
</dbReference>
<comment type="caution">
    <text evidence="8">Lacks conserved residue(s) required for the propagation of feature annotation.</text>
</comment>
<dbReference type="AlphaFoldDB" id="A0A3F3HDL5"/>
<keyword evidence="4 8" id="KW-1003">Cell membrane</keyword>
<organism evidence="10">
    <name type="scientific">Fructobacillus tropaeoli</name>
    <dbReference type="NCBI Taxonomy" id="709323"/>
    <lineage>
        <taxon>Bacteria</taxon>
        <taxon>Bacillati</taxon>
        <taxon>Bacillota</taxon>
        <taxon>Bacilli</taxon>
        <taxon>Lactobacillales</taxon>
        <taxon>Lactobacillaceae</taxon>
        <taxon>Fructobacillus</taxon>
    </lineage>
</organism>